<sequence length="439" mass="47147">MKRILSLTAAGTSLVLGLSVAEAAAPDQSLIEKGHYLAAASDCAACHSTKGRPAYSGGTSFSLPIGKIYSTNITPDPDHGIGRYSEAEFARALRQGIRRDGATLYPAMPYPSYARLTDEDIQALYAYFHDGVKAAAVSPPSNEITWPLSMRWPLTFWRWMFAPAPAKAQTTTLKEYTDPQLARGAYLVEGPAHCGACHSPRAITMQEKALTSSESPQYLAGGAEVDGWMPPSLRQEDRTGLGRWSEEDIVAFLKTGRNARSASFGSMTEAVMHGTQHLTDADLTAIAKYLLSLPPTRQGEDKWQNDPATANALHRADLSQRGAKVYVDRCAACHRTDGKGYPSVFPPLAGNPVVMGEDPASLVHIVQRGAALPGMEAAPSGFTMPSFGKKLSDEDIADVVTFIRQAWGNKAPAVSADDVRKLKASMPPPNMADGNLSLN</sequence>
<feature type="binding site" description="covalent" evidence="12">
    <location>
        <position position="330"/>
    </location>
    <ligand>
        <name>heme c</name>
        <dbReference type="ChEBI" id="CHEBI:61717"/>
        <label>3</label>
    </ligand>
</feature>
<name>G6XMC6_9PROT</name>
<feature type="binding site" description="axial binding residue" evidence="13">
    <location>
        <position position="334"/>
    </location>
    <ligand>
        <name>heme c</name>
        <dbReference type="ChEBI" id="CHEBI:61717"/>
        <label>3</label>
    </ligand>
    <ligandPart>
        <name>Fe</name>
        <dbReference type="ChEBI" id="CHEBI:18248"/>
    </ligandPart>
</feature>
<dbReference type="PIRSF" id="PIRSF000018">
    <property type="entry name" value="Mb_ADH_cyt_c"/>
    <property type="match status" value="1"/>
</dbReference>
<keyword evidence="17" id="KW-1185">Reference proteome</keyword>
<keyword evidence="7 14" id="KW-0732">Signal</keyword>
<keyword evidence="4 12" id="KW-0349">Heme</keyword>
<evidence type="ECO:0000256" key="6">
    <source>
        <dbReference type="ARBA" id="ARBA00022723"/>
    </source>
</evidence>
<feature type="binding site" description="axial binding residue" evidence="13">
    <location>
        <position position="47"/>
    </location>
    <ligand>
        <name>heme c</name>
        <dbReference type="ChEBI" id="CHEBI:61717"/>
        <label>1</label>
    </ligand>
    <ligandPart>
        <name>Fe</name>
        <dbReference type="ChEBI" id="CHEBI:18248"/>
    </ligandPart>
</feature>
<dbReference type="SUPFAM" id="SSF46626">
    <property type="entry name" value="Cytochrome c"/>
    <property type="match status" value="3"/>
</dbReference>
<dbReference type="Pfam" id="PF00034">
    <property type="entry name" value="Cytochrom_C"/>
    <property type="match status" value="3"/>
</dbReference>
<feature type="binding site" description="covalent" evidence="12">
    <location>
        <position position="46"/>
    </location>
    <ligand>
        <name>heme c</name>
        <dbReference type="ChEBI" id="CHEBI:61717"/>
        <label>1</label>
    </ligand>
</feature>
<evidence type="ECO:0000313" key="17">
    <source>
        <dbReference type="Proteomes" id="UP000004949"/>
    </source>
</evidence>
<dbReference type="PANTHER" id="PTHR35008">
    <property type="entry name" value="BLL4482 PROTEIN-RELATED"/>
    <property type="match status" value="1"/>
</dbReference>
<keyword evidence="9" id="KW-0249">Electron transport</keyword>
<comment type="caution">
    <text evidence="16">The sequence shown here is derived from an EMBL/GenBank/DDBJ whole genome shotgun (WGS) entry which is preliminary data.</text>
</comment>
<evidence type="ECO:0000256" key="8">
    <source>
        <dbReference type="ARBA" id="ARBA00022737"/>
    </source>
</evidence>
<dbReference type="eggNOG" id="COG2010">
    <property type="taxonomic scope" value="Bacteria"/>
</dbReference>
<feature type="binding site" description="covalent" evidence="12">
    <location>
        <position position="333"/>
    </location>
    <ligand>
        <name>heme c</name>
        <dbReference type="ChEBI" id="CHEBI:61717"/>
        <label>3</label>
    </ligand>
</feature>
<keyword evidence="8" id="KW-0677">Repeat</keyword>
<feature type="domain" description="Cytochrome c" evidence="15">
    <location>
        <begin position="29"/>
        <end position="132"/>
    </location>
</feature>
<evidence type="ECO:0000256" key="4">
    <source>
        <dbReference type="ARBA" id="ARBA00022617"/>
    </source>
</evidence>
<feature type="binding site" description="covalent" evidence="12">
    <location>
        <position position="197"/>
    </location>
    <ligand>
        <name>heme c</name>
        <dbReference type="ChEBI" id="CHEBI:61717"/>
        <label>2</label>
    </ligand>
</feature>
<keyword evidence="10 13" id="KW-0408">Iron</keyword>
<reference evidence="16 17" key="1">
    <citation type="submission" date="2011-10" db="EMBL/GenBank/DDBJ databases">
        <title>Genome sequence of Gluconobacter morbifer G707, isolated from Drosophila gut.</title>
        <authorList>
            <person name="Lee W.-J."/>
            <person name="Kim E.-K."/>
        </authorList>
    </citation>
    <scope>NUCLEOTIDE SEQUENCE [LARGE SCALE GENOMIC DNA]</scope>
    <source>
        <strain evidence="16 17">G707</strain>
    </source>
</reference>
<feature type="signal peptide" evidence="14">
    <location>
        <begin position="1"/>
        <end position="23"/>
    </location>
</feature>
<comment type="cofactor">
    <cofactor evidence="12">
        <name>heme c</name>
        <dbReference type="ChEBI" id="CHEBI:61717"/>
    </cofactor>
    <text evidence="12">Binds 3 heme c groups covalently per subunit.</text>
</comment>
<keyword evidence="2" id="KW-0813">Transport</keyword>
<evidence type="ECO:0000256" key="9">
    <source>
        <dbReference type="ARBA" id="ARBA00022982"/>
    </source>
</evidence>
<dbReference type="InterPro" id="IPR014353">
    <property type="entry name" value="Membr-bd_ADH_cyt_c"/>
</dbReference>
<dbReference type="Proteomes" id="UP000004949">
    <property type="component" value="Unassembled WGS sequence"/>
</dbReference>
<dbReference type="InterPro" id="IPR051459">
    <property type="entry name" value="Cytochrome_c-type_DH"/>
</dbReference>
<evidence type="ECO:0000256" key="12">
    <source>
        <dbReference type="PIRSR" id="PIRSR000018-50"/>
    </source>
</evidence>
<evidence type="ECO:0000256" key="2">
    <source>
        <dbReference type="ARBA" id="ARBA00022448"/>
    </source>
</evidence>
<dbReference type="PROSITE" id="PS51007">
    <property type="entry name" value="CYTC"/>
    <property type="match status" value="3"/>
</dbReference>
<dbReference type="GO" id="GO:0005506">
    <property type="term" value="F:iron ion binding"/>
    <property type="evidence" value="ECO:0007669"/>
    <property type="project" value="InterPro"/>
</dbReference>
<feature type="chain" id="PRO_5003489815" evidence="14">
    <location>
        <begin position="24"/>
        <end position="439"/>
    </location>
</feature>
<dbReference type="InterPro" id="IPR008168">
    <property type="entry name" value="Cyt_C_IC"/>
</dbReference>
<feature type="domain" description="Cytochrome c" evidence="15">
    <location>
        <begin position="179"/>
        <end position="294"/>
    </location>
</feature>
<dbReference type="AlphaFoldDB" id="G6XMC6"/>
<dbReference type="PANTHER" id="PTHR35008:SF8">
    <property type="entry name" value="ALCOHOL DEHYDROGENASE CYTOCHROME C SUBUNIT"/>
    <property type="match status" value="1"/>
</dbReference>
<feature type="domain" description="Cytochrome c" evidence="15">
    <location>
        <begin position="317"/>
        <end position="407"/>
    </location>
</feature>
<keyword evidence="3" id="KW-1003">Cell membrane</keyword>
<comment type="subcellular location">
    <subcellularLocation>
        <location evidence="1">Cell membrane</location>
    </subcellularLocation>
</comment>
<evidence type="ECO:0000256" key="5">
    <source>
        <dbReference type="ARBA" id="ARBA00022660"/>
    </source>
</evidence>
<proteinExistence type="predicted"/>
<evidence type="ECO:0000259" key="15">
    <source>
        <dbReference type="PROSITE" id="PS51007"/>
    </source>
</evidence>
<feature type="binding site" description="axial binding residue" evidence="13">
    <location>
        <position position="198"/>
    </location>
    <ligand>
        <name>heme c</name>
        <dbReference type="ChEBI" id="CHEBI:61717"/>
        <label>2</label>
    </ligand>
    <ligandPart>
        <name>Fe</name>
        <dbReference type="ChEBI" id="CHEBI:18248"/>
    </ligandPart>
</feature>
<dbReference type="PRINTS" id="PR00605">
    <property type="entry name" value="CYTCHROMECIC"/>
</dbReference>
<evidence type="ECO:0000256" key="11">
    <source>
        <dbReference type="ARBA" id="ARBA00023136"/>
    </source>
</evidence>
<keyword evidence="6 13" id="KW-0479">Metal-binding</keyword>
<dbReference type="EMBL" id="AGQV01000013">
    <property type="protein sequence ID" value="EHH67024.1"/>
    <property type="molecule type" value="Genomic_DNA"/>
</dbReference>
<dbReference type="GO" id="GO:0016614">
    <property type="term" value="F:oxidoreductase activity, acting on CH-OH group of donors"/>
    <property type="evidence" value="ECO:0007669"/>
    <property type="project" value="InterPro"/>
</dbReference>
<gene>
    <name evidence="16" type="ORF">GMO_26440</name>
</gene>
<accession>G6XMC6</accession>
<dbReference type="PATRIC" id="fig|1088869.3.peg.2635"/>
<evidence type="ECO:0000256" key="14">
    <source>
        <dbReference type="SAM" id="SignalP"/>
    </source>
</evidence>
<dbReference type="GO" id="GO:0005886">
    <property type="term" value="C:plasma membrane"/>
    <property type="evidence" value="ECO:0007669"/>
    <property type="project" value="UniProtKB-SubCell"/>
</dbReference>
<evidence type="ECO:0000256" key="7">
    <source>
        <dbReference type="ARBA" id="ARBA00022729"/>
    </source>
</evidence>
<evidence type="ECO:0000256" key="13">
    <source>
        <dbReference type="PIRSR" id="PIRSR000018-51"/>
    </source>
</evidence>
<organism evidence="16 17">
    <name type="scientific">Gluconobacter morbifer G707</name>
    <dbReference type="NCBI Taxonomy" id="1088869"/>
    <lineage>
        <taxon>Bacteria</taxon>
        <taxon>Pseudomonadati</taxon>
        <taxon>Pseudomonadota</taxon>
        <taxon>Alphaproteobacteria</taxon>
        <taxon>Acetobacterales</taxon>
        <taxon>Acetobacteraceae</taxon>
        <taxon>Gluconobacter</taxon>
    </lineage>
</organism>
<feature type="binding site" description="covalent" evidence="12">
    <location>
        <position position="43"/>
    </location>
    <ligand>
        <name>heme c</name>
        <dbReference type="ChEBI" id="CHEBI:61717"/>
        <label>1</label>
    </ligand>
</feature>
<dbReference type="InterPro" id="IPR036909">
    <property type="entry name" value="Cyt_c-like_dom_sf"/>
</dbReference>
<dbReference type="RefSeq" id="WP_008852785.1">
    <property type="nucleotide sequence ID" value="NZ_AGQV01000013.1"/>
</dbReference>
<protein>
    <submittedName>
        <fullName evidence="16">Gluconate 2-dehydrogenase, cytochrome c subunit</fullName>
    </submittedName>
</protein>
<evidence type="ECO:0000313" key="16">
    <source>
        <dbReference type="EMBL" id="EHH67024.1"/>
    </source>
</evidence>
<dbReference type="InterPro" id="IPR009056">
    <property type="entry name" value="Cyt_c-like_dom"/>
</dbReference>
<dbReference type="GO" id="GO:0020037">
    <property type="term" value="F:heme binding"/>
    <property type="evidence" value="ECO:0007669"/>
    <property type="project" value="InterPro"/>
</dbReference>
<evidence type="ECO:0000256" key="10">
    <source>
        <dbReference type="ARBA" id="ARBA00023004"/>
    </source>
</evidence>
<evidence type="ECO:0000256" key="3">
    <source>
        <dbReference type="ARBA" id="ARBA00022475"/>
    </source>
</evidence>
<dbReference type="STRING" id="1088869.GMO_26440"/>
<feature type="binding site" description="covalent" evidence="12">
    <location>
        <position position="194"/>
    </location>
    <ligand>
        <name>heme c</name>
        <dbReference type="ChEBI" id="CHEBI:61717"/>
        <label>2</label>
    </ligand>
</feature>
<evidence type="ECO:0000256" key="1">
    <source>
        <dbReference type="ARBA" id="ARBA00004236"/>
    </source>
</evidence>
<keyword evidence="5" id="KW-0679">Respiratory chain</keyword>
<dbReference type="OrthoDB" id="9811281at2"/>
<keyword evidence="11" id="KW-0472">Membrane</keyword>
<dbReference type="GO" id="GO:0009055">
    <property type="term" value="F:electron transfer activity"/>
    <property type="evidence" value="ECO:0007669"/>
    <property type="project" value="InterPro"/>
</dbReference>
<dbReference type="Gene3D" id="1.10.760.10">
    <property type="entry name" value="Cytochrome c-like domain"/>
    <property type="match status" value="3"/>
</dbReference>